<proteinExistence type="predicted"/>
<evidence type="ECO:0000256" key="6">
    <source>
        <dbReference type="ARBA" id="ARBA00023034"/>
    </source>
</evidence>
<dbReference type="InterPro" id="IPR029044">
    <property type="entry name" value="Nucleotide-diphossugar_trans"/>
</dbReference>
<dbReference type="GO" id="GO:0016757">
    <property type="term" value="F:glycosyltransferase activity"/>
    <property type="evidence" value="ECO:0007669"/>
    <property type="project" value="UniProtKB-KW"/>
</dbReference>
<evidence type="ECO:0000313" key="8">
    <source>
        <dbReference type="EMBL" id="KAL2348941.1"/>
    </source>
</evidence>
<evidence type="ECO:0000256" key="5">
    <source>
        <dbReference type="ARBA" id="ARBA00022989"/>
    </source>
</evidence>
<keyword evidence="9" id="KW-1185">Reference proteome</keyword>
<reference evidence="8 9" key="1">
    <citation type="submission" date="2024-08" db="EMBL/GenBank/DDBJ databases">
        <title>Insights into the chromosomal genome structure of Flemingia macrophylla.</title>
        <authorList>
            <person name="Ding Y."/>
            <person name="Zhao Y."/>
            <person name="Bi W."/>
            <person name="Wu M."/>
            <person name="Zhao G."/>
            <person name="Gong Y."/>
            <person name="Li W."/>
            <person name="Zhang P."/>
        </authorList>
    </citation>
    <scope>NUCLEOTIDE SEQUENCE [LARGE SCALE GENOMIC DNA]</scope>
    <source>
        <strain evidence="8">DYQJB</strain>
        <tissue evidence="8">Leaf</tissue>
    </source>
</reference>
<protein>
    <recommendedName>
        <fullName evidence="10">Glycosyltransferase 2-like domain-containing protein</fullName>
    </recommendedName>
</protein>
<accession>A0ABD1NLC6</accession>
<dbReference type="Gene3D" id="3.90.550.10">
    <property type="entry name" value="Spore Coat Polysaccharide Biosynthesis Protein SpsA, Chain A"/>
    <property type="match status" value="1"/>
</dbReference>
<comment type="subcellular location">
    <subcellularLocation>
        <location evidence="1">Golgi apparatus membrane</location>
    </subcellularLocation>
</comment>
<evidence type="ECO:0000313" key="9">
    <source>
        <dbReference type="Proteomes" id="UP001603857"/>
    </source>
</evidence>
<dbReference type="PANTHER" id="PTHR32044:SF77">
    <property type="entry name" value="GLUCOMANNAN 4-BETA-MANNOSYLTRANSFERASE 9"/>
    <property type="match status" value="1"/>
</dbReference>
<evidence type="ECO:0000256" key="2">
    <source>
        <dbReference type="ARBA" id="ARBA00022676"/>
    </source>
</evidence>
<keyword evidence="6" id="KW-0333">Golgi apparatus</keyword>
<evidence type="ECO:0000256" key="4">
    <source>
        <dbReference type="ARBA" id="ARBA00022692"/>
    </source>
</evidence>
<gene>
    <name evidence="8" type="ORF">Fmac_002941</name>
</gene>
<keyword evidence="7" id="KW-0472">Membrane</keyword>
<evidence type="ECO:0000256" key="1">
    <source>
        <dbReference type="ARBA" id="ARBA00004394"/>
    </source>
</evidence>
<dbReference type="GO" id="GO:0000139">
    <property type="term" value="C:Golgi membrane"/>
    <property type="evidence" value="ECO:0007669"/>
    <property type="project" value="UniProtKB-SubCell"/>
</dbReference>
<dbReference type="AlphaFoldDB" id="A0ABD1NLC6"/>
<dbReference type="SUPFAM" id="SSF53448">
    <property type="entry name" value="Nucleotide-diphospho-sugar transferases"/>
    <property type="match status" value="1"/>
</dbReference>
<evidence type="ECO:0000256" key="7">
    <source>
        <dbReference type="ARBA" id="ARBA00023136"/>
    </source>
</evidence>
<evidence type="ECO:0008006" key="10">
    <source>
        <dbReference type="Google" id="ProtNLM"/>
    </source>
</evidence>
<organism evidence="8 9">
    <name type="scientific">Flemingia macrophylla</name>
    <dbReference type="NCBI Taxonomy" id="520843"/>
    <lineage>
        <taxon>Eukaryota</taxon>
        <taxon>Viridiplantae</taxon>
        <taxon>Streptophyta</taxon>
        <taxon>Embryophyta</taxon>
        <taxon>Tracheophyta</taxon>
        <taxon>Spermatophyta</taxon>
        <taxon>Magnoliopsida</taxon>
        <taxon>eudicotyledons</taxon>
        <taxon>Gunneridae</taxon>
        <taxon>Pentapetalae</taxon>
        <taxon>rosids</taxon>
        <taxon>fabids</taxon>
        <taxon>Fabales</taxon>
        <taxon>Fabaceae</taxon>
        <taxon>Papilionoideae</taxon>
        <taxon>50 kb inversion clade</taxon>
        <taxon>NPAAA clade</taxon>
        <taxon>indigoferoid/millettioid clade</taxon>
        <taxon>Phaseoleae</taxon>
        <taxon>Flemingia</taxon>
    </lineage>
</organism>
<keyword evidence="4" id="KW-0812">Transmembrane</keyword>
<evidence type="ECO:0000256" key="3">
    <source>
        <dbReference type="ARBA" id="ARBA00022679"/>
    </source>
</evidence>
<keyword evidence="2" id="KW-0328">Glycosyltransferase</keyword>
<dbReference type="PANTHER" id="PTHR32044">
    <property type="entry name" value="GLUCOMANNAN 4-BETA-MANNOSYLTRANSFERASE 9"/>
    <property type="match status" value="1"/>
</dbReference>
<keyword evidence="3" id="KW-0808">Transferase</keyword>
<keyword evidence="5" id="KW-1133">Transmembrane helix</keyword>
<dbReference type="Proteomes" id="UP001603857">
    <property type="component" value="Unassembled WGS sequence"/>
</dbReference>
<name>A0ABD1NLC6_9FABA</name>
<comment type="caution">
    <text evidence="8">The sequence shown here is derived from an EMBL/GenBank/DDBJ whole genome shotgun (WGS) entry which is preliminary data.</text>
</comment>
<dbReference type="EMBL" id="JBGMDY010000001">
    <property type="protein sequence ID" value="KAL2348941.1"/>
    <property type="molecule type" value="Genomic_DNA"/>
</dbReference>
<sequence length="128" mass="14366">MTRGMTCTGEKFEDEDEDVIMGTRSWACKTGLAHPGLVGPTACPMKRGHAVVAASLGWFVVTQHMQELVQLECQRWASKGVNIKYGVRDNKNGYKARTLKKGMKRSYMKQCDCVAIFDADFQLEPNFL</sequence>